<dbReference type="InterPro" id="IPR002504">
    <property type="entry name" value="NADK"/>
</dbReference>
<dbReference type="Gene3D" id="2.60.200.30">
    <property type="entry name" value="Probable inorganic polyphosphate/atp-NAD kinase, domain 2"/>
    <property type="match status" value="1"/>
</dbReference>
<dbReference type="SUPFAM" id="SSF111331">
    <property type="entry name" value="NAD kinase/diacylglycerol kinase-like"/>
    <property type="match status" value="1"/>
</dbReference>
<evidence type="ECO:0000256" key="6">
    <source>
        <dbReference type="HAMAP-Rule" id="MF_00361"/>
    </source>
</evidence>
<dbReference type="Proteomes" id="UP001302274">
    <property type="component" value="Unassembled WGS sequence"/>
</dbReference>
<dbReference type="InterPro" id="IPR016064">
    <property type="entry name" value="NAD/diacylglycerol_kinase_sf"/>
</dbReference>
<keyword evidence="2 6" id="KW-0418">Kinase</keyword>
<evidence type="ECO:0000256" key="4">
    <source>
        <dbReference type="ARBA" id="ARBA00023027"/>
    </source>
</evidence>
<keyword evidence="6" id="KW-0963">Cytoplasm</keyword>
<dbReference type="GO" id="GO:0016301">
    <property type="term" value="F:kinase activity"/>
    <property type="evidence" value="ECO:0007669"/>
    <property type="project" value="UniProtKB-KW"/>
</dbReference>
<reference evidence="7 8" key="1">
    <citation type="submission" date="2023-11" db="EMBL/GenBank/DDBJ databases">
        <title>A Novel Polar Bacteriovorax (B. antarcticus) Isolated from the Biocrust in Antarctica.</title>
        <authorList>
            <person name="Mun W."/>
            <person name="Choi S.Y."/>
            <person name="Mitchell R.J."/>
        </authorList>
    </citation>
    <scope>NUCLEOTIDE SEQUENCE [LARGE SCALE GENOMIC DNA]</scope>
    <source>
        <strain evidence="7 8">PP10</strain>
    </source>
</reference>
<comment type="caution">
    <text evidence="6">Lacks conserved residue(s) required for the propagation of feature annotation.</text>
</comment>
<dbReference type="EMBL" id="JAYGJQ010000001">
    <property type="protein sequence ID" value="MEA9354702.1"/>
    <property type="molecule type" value="Genomic_DNA"/>
</dbReference>
<proteinExistence type="inferred from homology"/>
<feature type="binding site" evidence="6">
    <location>
        <begin position="153"/>
        <end position="154"/>
    </location>
    <ligand>
        <name>NAD(+)</name>
        <dbReference type="ChEBI" id="CHEBI:57540"/>
    </ligand>
</feature>
<feature type="binding site" evidence="6">
    <location>
        <position position="191"/>
    </location>
    <ligand>
        <name>NAD(+)</name>
        <dbReference type="ChEBI" id="CHEBI:57540"/>
    </ligand>
</feature>
<dbReference type="EC" id="2.7.1.23" evidence="6"/>
<keyword evidence="1 6" id="KW-0808">Transferase</keyword>
<sequence>MAQLKNITIVLKPKVTAEFESILPNLASWLHRRKKTVIFLSKEKERLTKIFKGNLNNLSFVEEKDLHNDTDLIITMGGDGTLIGVSRNVKKNSPPIFGVNMGNLGFITEFSKVEFFDQLENTIKGTYKLTSLPLYQVEVTKKNKVSFKGTFLNDLVINNNQISRMLTLSVESEGEHIYNLSGDGLIISSPIGSTAYSLAAGGPIISPSVNAITLTPICAHSLTHRPLVIPDNTSVSIKAAKPDEMIKLTLDGQEAVVVTSQDTIKISKRKTLHVKLIKNPERTYFRTLKEKFTHGMRDTK</sequence>
<organism evidence="7 8">
    <name type="scientific">Bacteriovorax antarcticus</name>
    <dbReference type="NCBI Taxonomy" id="3088717"/>
    <lineage>
        <taxon>Bacteria</taxon>
        <taxon>Pseudomonadati</taxon>
        <taxon>Bdellovibrionota</taxon>
        <taxon>Bacteriovoracia</taxon>
        <taxon>Bacteriovoracales</taxon>
        <taxon>Bacteriovoracaceae</taxon>
        <taxon>Bacteriovorax</taxon>
    </lineage>
</organism>
<feature type="active site" description="Proton acceptor" evidence="6">
    <location>
        <position position="79"/>
    </location>
</feature>
<protein>
    <recommendedName>
        <fullName evidence="6">NAD kinase</fullName>
        <ecNumber evidence="6">2.7.1.23</ecNumber>
    </recommendedName>
    <alternativeName>
        <fullName evidence="6">ATP-dependent NAD kinase</fullName>
    </alternativeName>
</protein>
<dbReference type="InterPro" id="IPR017438">
    <property type="entry name" value="ATP-NAD_kinase_N"/>
</dbReference>
<dbReference type="Pfam" id="PF20143">
    <property type="entry name" value="NAD_kinase_C"/>
    <property type="match status" value="1"/>
</dbReference>
<keyword evidence="6" id="KW-0067">ATP-binding</keyword>
<evidence type="ECO:0000256" key="5">
    <source>
        <dbReference type="ARBA" id="ARBA00047925"/>
    </source>
</evidence>
<comment type="function">
    <text evidence="6">Involved in the regulation of the intracellular balance of NAD and NADP, and is a key enzyme in the biosynthesis of NADP. Catalyzes specifically the phosphorylation on 2'-hydroxyl of the adenosine moiety of NAD to yield NADP.</text>
</comment>
<evidence type="ECO:0000256" key="3">
    <source>
        <dbReference type="ARBA" id="ARBA00022857"/>
    </source>
</evidence>
<dbReference type="Pfam" id="PF01513">
    <property type="entry name" value="NAD_kinase"/>
    <property type="match status" value="1"/>
</dbReference>
<keyword evidence="4 6" id="KW-0520">NAD</keyword>
<keyword evidence="6" id="KW-0547">Nucleotide-binding</keyword>
<dbReference type="Gene3D" id="3.40.50.10330">
    <property type="entry name" value="Probable inorganic polyphosphate/atp-NAD kinase, domain 1"/>
    <property type="match status" value="1"/>
</dbReference>
<feature type="binding site" evidence="6">
    <location>
        <position position="253"/>
    </location>
    <ligand>
        <name>NAD(+)</name>
        <dbReference type="ChEBI" id="CHEBI:57540"/>
    </ligand>
</feature>
<dbReference type="HAMAP" id="MF_00361">
    <property type="entry name" value="NAD_kinase"/>
    <property type="match status" value="1"/>
</dbReference>
<evidence type="ECO:0000313" key="7">
    <source>
        <dbReference type="EMBL" id="MEA9354702.1"/>
    </source>
</evidence>
<keyword evidence="8" id="KW-1185">Reference proteome</keyword>
<comment type="caution">
    <text evidence="7">The sequence shown here is derived from an EMBL/GenBank/DDBJ whole genome shotgun (WGS) entry which is preliminary data.</text>
</comment>
<name>A0ABU5VP38_9BACT</name>
<accession>A0ABU5VP38</accession>
<evidence type="ECO:0000256" key="2">
    <source>
        <dbReference type="ARBA" id="ARBA00022777"/>
    </source>
</evidence>
<comment type="similarity">
    <text evidence="6">Belongs to the NAD kinase family.</text>
</comment>
<keyword evidence="3 6" id="KW-0521">NADP</keyword>
<gene>
    <name evidence="6" type="primary">nadK</name>
    <name evidence="7" type="ORF">SHI21_00700</name>
</gene>
<evidence type="ECO:0000313" key="8">
    <source>
        <dbReference type="Proteomes" id="UP001302274"/>
    </source>
</evidence>
<dbReference type="InterPro" id="IPR017437">
    <property type="entry name" value="ATP-NAD_kinase_PpnK-typ_C"/>
</dbReference>
<feature type="binding site" evidence="6">
    <location>
        <begin position="79"/>
        <end position="80"/>
    </location>
    <ligand>
        <name>NAD(+)</name>
        <dbReference type="ChEBI" id="CHEBI:57540"/>
    </ligand>
</feature>
<dbReference type="PANTHER" id="PTHR20275">
    <property type="entry name" value="NAD KINASE"/>
    <property type="match status" value="1"/>
</dbReference>
<comment type="cofactor">
    <cofactor evidence="6">
        <name>a divalent metal cation</name>
        <dbReference type="ChEBI" id="CHEBI:60240"/>
    </cofactor>
</comment>
<feature type="binding site" evidence="6">
    <location>
        <position position="183"/>
    </location>
    <ligand>
        <name>NAD(+)</name>
        <dbReference type="ChEBI" id="CHEBI:57540"/>
    </ligand>
</feature>
<dbReference type="PANTHER" id="PTHR20275:SF0">
    <property type="entry name" value="NAD KINASE"/>
    <property type="match status" value="1"/>
</dbReference>
<feature type="binding site" evidence="6">
    <location>
        <position position="164"/>
    </location>
    <ligand>
        <name>NAD(+)</name>
        <dbReference type="ChEBI" id="CHEBI:57540"/>
    </ligand>
</feature>
<comment type="subcellular location">
    <subcellularLocation>
        <location evidence="6">Cytoplasm</location>
    </subcellularLocation>
</comment>
<evidence type="ECO:0000256" key="1">
    <source>
        <dbReference type="ARBA" id="ARBA00022679"/>
    </source>
</evidence>
<comment type="catalytic activity">
    <reaction evidence="5 6">
        <text>NAD(+) + ATP = ADP + NADP(+) + H(+)</text>
        <dbReference type="Rhea" id="RHEA:18629"/>
        <dbReference type="ChEBI" id="CHEBI:15378"/>
        <dbReference type="ChEBI" id="CHEBI:30616"/>
        <dbReference type="ChEBI" id="CHEBI:57540"/>
        <dbReference type="ChEBI" id="CHEBI:58349"/>
        <dbReference type="ChEBI" id="CHEBI:456216"/>
        <dbReference type="EC" id="2.7.1.23"/>
    </reaction>
</comment>
<dbReference type="RefSeq" id="WP_323574177.1">
    <property type="nucleotide sequence ID" value="NZ_JAYGJQ010000001.1"/>
</dbReference>